<dbReference type="Proteomes" id="UP000179001">
    <property type="component" value="Unassembled WGS sequence"/>
</dbReference>
<sequence>MEKVFIITPVFNGSKTIEKVLDSLLLHNYRNIVVVNDGSIDDTIERLKNYDVYTISHIVNLGQGAALRTGTEFALKLGAETIVHFDADDQHPADEIVKLLGKLAEGYDIALGSRFIDNRTQMPWTKKYLILKPAIMVNYLFSGLKLTDAHNGFRAMSRFAAEKIQINQNRMAHASEITSEIKRHGLKYAEVSVKIRYHQYGQNWKGGLKVIADLIKQRIIN</sequence>
<reference evidence="2 3" key="1">
    <citation type="journal article" date="2016" name="Nat. Commun.">
        <title>Thousands of microbial genomes shed light on interconnected biogeochemical processes in an aquifer system.</title>
        <authorList>
            <person name="Anantharaman K."/>
            <person name="Brown C.T."/>
            <person name="Hug L.A."/>
            <person name="Sharon I."/>
            <person name="Castelle C.J."/>
            <person name="Probst A.J."/>
            <person name="Thomas B.C."/>
            <person name="Singh A."/>
            <person name="Wilkins M.J."/>
            <person name="Karaoz U."/>
            <person name="Brodie E.L."/>
            <person name="Williams K.H."/>
            <person name="Hubbard S.S."/>
            <person name="Banfield J.F."/>
        </authorList>
    </citation>
    <scope>NUCLEOTIDE SEQUENCE [LARGE SCALE GENOMIC DNA]</scope>
</reference>
<feature type="domain" description="Glycosyltransferase 2-like" evidence="1">
    <location>
        <begin position="6"/>
        <end position="164"/>
    </location>
</feature>
<name>A0A1F5T084_9BACT</name>
<dbReference type="InterPro" id="IPR050256">
    <property type="entry name" value="Glycosyltransferase_2"/>
</dbReference>
<dbReference type="Pfam" id="PF00535">
    <property type="entry name" value="Glycos_transf_2"/>
    <property type="match status" value="1"/>
</dbReference>
<proteinExistence type="predicted"/>
<organism evidence="2 3">
    <name type="scientific">Candidatus Falkowbacteria bacterium RIFOXYC2_FULL_36_12</name>
    <dbReference type="NCBI Taxonomy" id="1798002"/>
    <lineage>
        <taxon>Bacteria</taxon>
        <taxon>Candidatus Falkowiibacteriota</taxon>
    </lineage>
</organism>
<dbReference type="SUPFAM" id="SSF53448">
    <property type="entry name" value="Nucleotide-diphospho-sugar transferases"/>
    <property type="match status" value="1"/>
</dbReference>
<evidence type="ECO:0000259" key="1">
    <source>
        <dbReference type="Pfam" id="PF00535"/>
    </source>
</evidence>
<dbReference type="STRING" id="1798002.A2478_03495"/>
<dbReference type="AlphaFoldDB" id="A0A1F5T084"/>
<dbReference type="Gene3D" id="3.90.550.10">
    <property type="entry name" value="Spore Coat Polysaccharide Biosynthesis Protein SpsA, Chain A"/>
    <property type="match status" value="1"/>
</dbReference>
<dbReference type="PANTHER" id="PTHR48090">
    <property type="entry name" value="UNDECAPRENYL-PHOSPHATE 4-DEOXY-4-FORMAMIDO-L-ARABINOSE TRANSFERASE-RELATED"/>
    <property type="match status" value="1"/>
</dbReference>
<dbReference type="EMBL" id="MFGJ01000006">
    <property type="protein sequence ID" value="OGF32358.1"/>
    <property type="molecule type" value="Genomic_DNA"/>
</dbReference>
<protein>
    <recommendedName>
        <fullName evidence="1">Glycosyltransferase 2-like domain-containing protein</fullName>
    </recommendedName>
</protein>
<dbReference type="CDD" id="cd04179">
    <property type="entry name" value="DPM_DPG-synthase_like"/>
    <property type="match status" value="1"/>
</dbReference>
<comment type="caution">
    <text evidence="2">The sequence shown here is derived from an EMBL/GenBank/DDBJ whole genome shotgun (WGS) entry which is preliminary data.</text>
</comment>
<accession>A0A1F5T084</accession>
<evidence type="ECO:0000313" key="3">
    <source>
        <dbReference type="Proteomes" id="UP000179001"/>
    </source>
</evidence>
<dbReference type="InterPro" id="IPR001173">
    <property type="entry name" value="Glyco_trans_2-like"/>
</dbReference>
<gene>
    <name evidence="2" type="ORF">A2478_03495</name>
</gene>
<dbReference type="PANTHER" id="PTHR48090:SF7">
    <property type="entry name" value="RFBJ PROTEIN"/>
    <property type="match status" value="1"/>
</dbReference>
<evidence type="ECO:0000313" key="2">
    <source>
        <dbReference type="EMBL" id="OGF32358.1"/>
    </source>
</evidence>
<dbReference type="InterPro" id="IPR029044">
    <property type="entry name" value="Nucleotide-diphossugar_trans"/>
</dbReference>